<dbReference type="AlphaFoldDB" id="A0A7S2R8Z8"/>
<reference evidence="5" key="1">
    <citation type="submission" date="2021-01" db="EMBL/GenBank/DDBJ databases">
        <authorList>
            <person name="Corre E."/>
            <person name="Pelletier E."/>
            <person name="Niang G."/>
            <person name="Scheremetjew M."/>
            <person name="Finn R."/>
            <person name="Kale V."/>
            <person name="Holt S."/>
            <person name="Cochrane G."/>
            <person name="Meng A."/>
            <person name="Brown T."/>
            <person name="Cohen L."/>
        </authorList>
    </citation>
    <scope>NUCLEOTIDE SEQUENCE</scope>
    <source>
        <strain evidence="5">NY070348D</strain>
    </source>
</reference>
<dbReference type="GO" id="GO:2000060">
    <property type="term" value="P:positive regulation of ubiquitin-dependent protein catabolic process"/>
    <property type="evidence" value="ECO:0007669"/>
    <property type="project" value="TreeGrafter"/>
</dbReference>
<sequence>MEDVDRGVVAVFEELGALGKGEHTSLVDIPAADLIKCVVRGLRQIGCQGLEEHSEVMSASISKRHKQCAGLAKILNDQGFSPECGYNQLLYPSERSTRDILMWLEERLDKAAGNKAEEQIQISDAPCDGLREKIQQSLRAWTRETWVIDLGVEYITKRQPLKTFSVARDQWVTKQFGQGQQGIEAIAPSVLEKHFLAKDTVADIHESQVRNCMKVALEREKVQRDDVFKLFHKAHDKTHRQAKFTRAARFGQDAPSDEHVEKVLGKEENSIGTTLADMPEQLLSRERQIAAFESRMKEIALREEKAKSDLCEVFEKQKNIDRGYNRRKTILELMPDASENIAKLAQLVEKSSRRLEQLHEEWEAHRAPIMEEIQALRSCEDNLTLSFERKQNAIRRMRRDIQDMSAQISSQKTKVEALEATKLKLPRNVDRALYTNRILDIIKQVRRQDGEIKRVIDDIQTVQKDINTVSEKLRRVEAITDDLLFQVSDEQRLDHSNTKAYRNLHDMRVLFDELIATAKEIGETQNEARDFSSRAENLKSRVSNENLERLLKDLSQIKRENESLQST</sequence>
<evidence type="ECO:0000259" key="4">
    <source>
        <dbReference type="Pfam" id="PF21674"/>
    </source>
</evidence>
<feature type="domain" description="CCDC22 coiled-coil" evidence="3">
    <location>
        <begin position="209"/>
        <end position="540"/>
    </location>
</feature>
<evidence type="ECO:0000313" key="6">
    <source>
        <dbReference type="EMBL" id="CAD9664156.1"/>
    </source>
</evidence>
<name>A0A7S2R8Z8_9STRA</name>
<dbReference type="InterPro" id="IPR008530">
    <property type="entry name" value="CCDC22"/>
</dbReference>
<proteinExistence type="inferred from homology"/>
<feature type="coiled-coil region" evidence="2">
    <location>
        <begin position="521"/>
        <end position="567"/>
    </location>
</feature>
<gene>
    <name evidence="5" type="ORF">QSP1433_LOCUS917</name>
    <name evidence="6" type="ORF">QSP1433_LOCUS919</name>
</gene>
<feature type="domain" description="CCDC22 N-terminal" evidence="4">
    <location>
        <begin position="1"/>
        <end position="108"/>
    </location>
</feature>
<dbReference type="Pfam" id="PF21674">
    <property type="entry name" value="CCDC22_N"/>
    <property type="match status" value="1"/>
</dbReference>
<feature type="coiled-coil region" evidence="2">
    <location>
        <begin position="387"/>
        <end position="421"/>
    </location>
</feature>
<protein>
    <recommendedName>
        <fullName evidence="7">Coiled-coil domain-containing protein 22 homolog</fullName>
    </recommendedName>
</protein>
<organism evidence="5">
    <name type="scientific">Mucochytrium quahogii</name>
    <dbReference type="NCBI Taxonomy" id="96639"/>
    <lineage>
        <taxon>Eukaryota</taxon>
        <taxon>Sar</taxon>
        <taxon>Stramenopiles</taxon>
        <taxon>Bigyra</taxon>
        <taxon>Labyrinthulomycetes</taxon>
        <taxon>Thraustochytrida</taxon>
        <taxon>Thraustochytriidae</taxon>
        <taxon>Mucochytrium</taxon>
    </lineage>
</organism>
<dbReference type="PANTHER" id="PTHR15668:SF4">
    <property type="entry name" value="COILED-COIL DOMAIN-CONTAINING PROTEIN 22"/>
    <property type="match status" value="1"/>
</dbReference>
<keyword evidence="2" id="KW-0175">Coiled coil</keyword>
<dbReference type="InterPro" id="IPR048348">
    <property type="entry name" value="CCDC22_CC"/>
</dbReference>
<dbReference type="EMBL" id="HBHK01001532">
    <property type="protein sequence ID" value="CAD9664151.1"/>
    <property type="molecule type" value="Transcribed_RNA"/>
</dbReference>
<dbReference type="Pfam" id="PF05667">
    <property type="entry name" value="CCDC22_CC"/>
    <property type="match status" value="1"/>
</dbReference>
<comment type="similarity">
    <text evidence="1">Belongs to the CCDC22 family.</text>
</comment>
<evidence type="ECO:0000313" key="5">
    <source>
        <dbReference type="EMBL" id="CAD9664151.1"/>
    </source>
</evidence>
<dbReference type="GO" id="GO:0097602">
    <property type="term" value="F:cullin family protein binding"/>
    <property type="evidence" value="ECO:0007669"/>
    <property type="project" value="TreeGrafter"/>
</dbReference>
<evidence type="ECO:0000259" key="3">
    <source>
        <dbReference type="Pfam" id="PF05667"/>
    </source>
</evidence>
<evidence type="ECO:0000256" key="1">
    <source>
        <dbReference type="ARBA" id="ARBA00006438"/>
    </source>
</evidence>
<dbReference type="InterPro" id="IPR048349">
    <property type="entry name" value="CCDC22_N"/>
</dbReference>
<dbReference type="PANTHER" id="PTHR15668">
    <property type="entry name" value="JM1 PROTEIN"/>
    <property type="match status" value="1"/>
</dbReference>
<dbReference type="EMBL" id="HBHK01001534">
    <property type="protein sequence ID" value="CAD9664156.1"/>
    <property type="molecule type" value="Transcribed_RNA"/>
</dbReference>
<accession>A0A7S2R8Z8</accession>
<evidence type="ECO:0008006" key="7">
    <source>
        <dbReference type="Google" id="ProtNLM"/>
    </source>
</evidence>
<evidence type="ECO:0000256" key="2">
    <source>
        <dbReference type="SAM" id="Coils"/>
    </source>
</evidence>